<accession>T1GGI2</accession>
<dbReference type="HOGENOM" id="CLU_743094_0_0_1"/>
<sequence>SGRTGYEHLNTLNSFQLEIPKEKVEKGEIETRKTWFGENPKCPECHPTFLKPGTTYEPPPVFPVYNKDYKPTGPTSTAAPFTASRPLTTQTTTTFEPVKITPNSGKQFVPSARGSSSFARPTESSRITEFTRFSSRTPTPTGFGKSSTKSRQGTTPHPKTSSRKPVSRQLNNINTNTFKSTKPTKKAKFNEVLVDIPTANARVVPSPFQINVPSIPEPEKVLLPPFETQPEHDIATTQGPPIYFEWKIPSNGLEPPKLEPPIGVNGRNAAEPFSINNINSDLSSSTTIKSSRIVPAPPGTKNQRSAKSTSTTTTTTQKSPSPTPRSVKDLSNEIHFSHNPAATDEEFLKLRKDLSVPEFIFPLEVSGRTGYET</sequence>
<protein>
    <submittedName>
        <fullName evidence="2">Uncharacterized protein</fullName>
    </submittedName>
</protein>
<feature type="compositionally biased region" description="Polar residues" evidence="1">
    <location>
        <begin position="113"/>
        <end position="159"/>
    </location>
</feature>
<dbReference type="Proteomes" id="UP000015102">
    <property type="component" value="Unassembled WGS sequence"/>
</dbReference>
<name>T1GGI2_MEGSC</name>
<dbReference type="EMBL" id="CAQQ02135782">
    <property type="status" value="NOT_ANNOTATED_CDS"/>
    <property type="molecule type" value="Genomic_DNA"/>
</dbReference>
<feature type="compositionally biased region" description="Polar residues" evidence="1">
    <location>
        <begin position="168"/>
        <end position="181"/>
    </location>
</feature>
<evidence type="ECO:0000313" key="2">
    <source>
        <dbReference type="EnsemblMetazoa" id="MESCA002502-PA"/>
    </source>
</evidence>
<dbReference type="EnsemblMetazoa" id="MESCA002502-RA">
    <property type="protein sequence ID" value="MESCA002502-PA"/>
    <property type="gene ID" value="MESCA002502"/>
</dbReference>
<reference evidence="2" key="2">
    <citation type="submission" date="2015-06" db="UniProtKB">
        <authorList>
            <consortium name="EnsemblMetazoa"/>
        </authorList>
    </citation>
    <scope>IDENTIFICATION</scope>
</reference>
<dbReference type="EMBL" id="CAQQ02135783">
    <property type="status" value="NOT_ANNOTATED_CDS"/>
    <property type="molecule type" value="Genomic_DNA"/>
</dbReference>
<reference evidence="3" key="1">
    <citation type="submission" date="2013-02" db="EMBL/GenBank/DDBJ databases">
        <authorList>
            <person name="Hughes D."/>
        </authorList>
    </citation>
    <scope>NUCLEOTIDE SEQUENCE</scope>
    <source>
        <strain>Durham</strain>
        <strain evidence="3">NC isolate 2 -- Noor lab</strain>
    </source>
</reference>
<keyword evidence="3" id="KW-1185">Reference proteome</keyword>
<organism evidence="2 3">
    <name type="scientific">Megaselia scalaris</name>
    <name type="common">Humpbacked fly</name>
    <name type="synonym">Phora scalaris</name>
    <dbReference type="NCBI Taxonomy" id="36166"/>
    <lineage>
        <taxon>Eukaryota</taxon>
        <taxon>Metazoa</taxon>
        <taxon>Ecdysozoa</taxon>
        <taxon>Arthropoda</taxon>
        <taxon>Hexapoda</taxon>
        <taxon>Insecta</taxon>
        <taxon>Pterygota</taxon>
        <taxon>Neoptera</taxon>
        <taxon>Endopterygota</taxon>
        <taxon>Diptera</taxon>
        <taxon>Brachycera</taxon>
        <taxon>Muscomorpha</taxon>
        <taxon>Platypezoidea</taxon>
        <taxon>Phoridae</taxon>
        <taxon>Megaseliini</taxon>
        <taxon>Megaselia</taxon>
    </lineage>
</organism>
<feature type="region of interest" description="Disordered" evidence="1">
    <location>
        <begin position="75"/>
        <end position="182"/>
    </location>
</feature>
<feature type="compositionally biased region" description="Low complexity" evidence="1">
    <location>
        <begin position="303"/>
        <end position="320"/>
    </location>
</feature>
<feature type="region of interest" description="Disordered" evidence="1">
    <location>
        <begin position="286"/>
        <end position="343"/>
    </location>
</feature>
<feature type="compositionally biased region" description="Basic and acidic residues" evidence="1">
    <location>
        <begin position="326"/>
        <end position="336"/>
    </location>
</feature>
<proteinExistence type="predicted"/>
<evidence type="ECO:0000256" key="1">
    <source>
        <dbReference type="SAM" id="MobiDB-lite"/>
    </source>
</evidence>
<dbReference type="AlphaFoldDB" id="T1GGI2"/>
<evidence type="ECO:0000313" key="3">
    <source>
        <dbReference type="Proteomes" id="UP000015102"/>
    </source>
</evidence>